<keyword evidence="3" id="KW-1185">Reference proteome</keyword>
<evidence type="ECO:0000313" key="3">
    <source>
        <dbReference type="Proteomes" id="UP001378592"/>
    </source>
</evidence>
<reference evidence="2 3" key="1">
    <citation type="submission" date="2024-03" db="EMBL/GenBank/DDBJ databases">
        <title>The genome assembly and annotation of the cricket Gryllus longicercus Weissman &amp; Gray.</title>
        <authorList>
            <person name="Szrajer S."/>
            <person name="Gray D."/>
            <person name="Ylla G."/>
        </authorList>
    </citation>
    <scope>NUCLEOTIDE SEQUENCE [LARGE SCALE GENOMIC DNA]</scope>
    <source>
        <strain evidence="2">DAG 2021-001</strain>
        <tissue evidence="2">Whole body minus gut</tissue>
    </source>
</reference>
<dbReference type="PANTHER" id="PTHR21115">
    <property type="entry name" value="GH06117P-RELATED"/>
    <property type="match status" value="1"/>
</dbReference>
<feature type="domain" description="DUF4781" evidence="1">
    <location>
        <begin position="110"/>
        <end position="395"/>
    </location>
</feature>
<proteinExistence type="predicted"/>
<comment type="caution">
    <text evidence="2">The sequence shown here is derived from an EMBL/GenBank/DDBJ whole genome shotgun (WGS) entry which is preliminary data.</text>
</comment>
<evidence type="ECO:0000259" key="1">
    <source>
        <dbReference type="Pfam" id="PF16013"/>
    </source>
</evidence>
<dbReference type="EMBL" id="JAZDUA010000002">
    <property type="protein sequence ID" value="KAK7874491.1"/>
    <property type="molecule type" value="Genomic_DNA"/>
</dbReference>
<accession>A0AAN9W1T0</accession>
<dbReference type="InterPro" id="IPR031962">
    <property type="entry name" value="DUF4781"/>
</dbReference>
<protein>
    <recommendedName>
        <fullName evidence="1">DUF4781 domain-containing protein</fullName>
    </recommendedName>
</protein>
<gene>
    <name evidence="2" type="ORF">R5R35_001574</name>
</gene>
<sequence length="862" mass="96876">MMSAMSWKIQAKERQQEVCELVIDYDWELYKKSEREFLERKVKYILFGPIENALDPETKLIIQKICAKILEEGNRGQCSKDETCMAFVYVFWTEKEEELKSWPVFKVPNDKSGVDSSFIDINARVYSSWADFLENNQFPPCEYCYPLGGRYTTDSEGTVVIEFGKSPATRLSKSVIQCLDYANAGLAVGTTAIAAASLFVPVAGPLLQASLWLTRGICAYTTMRSGSTLIDRGTHKQSLGLHDGESRNCWLSIGGSVMGVASSSATTVTAKMAQSGKVMGRFGCATVTALNVGNVAVNGLGLLNSFHLLIDKLNKDQLTSLDVFQFSASLLLFAHAAVNVQTAKSIIENTQNGVLQEFENNLRSNRHRKMFRKVARNTKYEKNTIEGNAQVIRSLKHINNVDDFFSALVRMDKQFRPTQSRATFTEGGLITVNENLSIDPIQLVQATPDQRVQILEATKKYAGNQISEAEFKSMTESIIGKSPTAFVQQDSQLLKIASLKELLGLENPRGKSVQKIGSKFSYPLLNAYERMELMTMLKKFAESDHERILQIASTLLKALGWTSGLQYVEVAYFVCGLIRSIASNNKVGKGTVNINNISATKYCQEALQEFLKDPSKLVQIFNHIQLLFNVLSERHTMPTQFRHIGLFEITQLAAILLIMDRPVWLRLVTFAEEIFCILGLRQPEKIITIVKGLCLSIQNMLNDIERDIERKNYNSLGAIPRAELIWNEASREVSKNHCSTILNTLSADAEISESLVEEFRKDYFAESSDEMVEKNTELKYTEQHPLVINRSFWVKGELNLLSEEEILDVCRQSLCTELWPTDCNIDHDGSNIFVNIDEKLIVIQCNFEEEKLSAYVAVAASL</sequence>
<evidence type="ECO:0000313" key="2">
    <source>
        <dbReference type="EMBL" id="KAK7874491.1"/>
    </source>
</evidence>
<dbReference type="PANTHER" id="PTHR21115:SF0">
    <property type="entry name" value="GH06117P-RELATED"/>
    <property type="match status" value="1"/>
</dbReference>
<dbReference type="AlphaFoldDB" id="A0AAN9W1T0"/>
<dbReference type="Pfam" id="PF16013">
    <property type="entry name" value="DUF4781"/>
    <property type="match status" value="1"/>
</dbReference>
<organism evidence="2 3">
    <name type="scientific">Gryllus longicercus</name>
    <dbReference type="NCBI Taxonomy" id="2509291"/>
    <lineage>
        <taxon>Eukaryota</taxon>
        <taxon>Metazoa</taxon>
        <taxon>Ecdysozoa</taxon>
        <taxon>Arthropoda</taxon>
        <taxon>Hexapoda</taxon>
        <taxon>Insecta</taxon>
        <taxon>Pterygota</taxon>
        <taxon>Neoptera</taxon>
        <taxon>Polyneoptera</taxon>
        <taxon>Orthoptera</taxon>
        <taxon>Ensifera</taxon>
        <taxon>Gryllidea</taxon>
        <taxon>Grylloidea</taxon>
        <taxon>Gryllidae</taxon>
        <taxon>Gryllinae</taxon>
        <taxon>Gryllus</taxon>
    </lineage>
</organism>
<name>A0AAN9W1T0_9ORTH</name>
<dbReference type="Proteomes" id="UP001378592">
    <property type="component" value="Unassembled WGS sequence"/>
</dbReference>